<keyword evidence="1" id="KW-0812">Transmembrane</keyword>
<dbReference type="AlphaFoldDB" id="A0AAX1EY75"/>
<reference evidence="2 3" key="1">
    <citation type="journal article" date="2019" name="ISME J.">
        <title>Evolution in action: habitat transition from sediment to the pelagial leads to genome streamlining in Methylophilaceae.</title>
        <authorList>
            <person name="Salcher M."/>
            <person name="Schaefle D."/>
            <person name="Kaspar M."/>
            <person name="Neuenschwander S.M."/>
            <person name="Ghai R."/>
        </authorList>
    </citation>
    <scope>NUCLEOTIDE SEQUENCE [LARGE SCALE GENOMIC DNA]</scope>
    <source>
        <strain evidence="2 3">MMS-RVI-51</strain>
    </source>
</reference>
<dbReference type="Pfam" id="PF06496">
    <property type="entry name" value="DUF1097"/>
    <property type="match status" value="1"/>
</dbReference>
<dbReference type="KEGG" id="muv:FIT94_01330"/>
<dbReference type="EMBL" id="CP040953">
    <property type="protein sequence ID" value="QDC40734.1"/>
    <property type="molecule type" value="Genomic_DNA"/>
</dbReference>
<proteinExistence type="predicted"/>
<sequence>MYIQSTNLGDVMSKSLAVAISVGVIAGLWTFLGSGYLSFASIAIGFIAWAASGLVGKSDAMQKTVIGMTFGAIIASVAVYLAGVELPLIGANIAVGVGVAALILVLVADKVSQVANVGVNVLGFASAFTLSPSAASIGAMDLSNPVAIVLVSSILGVVAGNLAGRLAAAIK</sequence>
<dbReference type="Proteomes" id="UP000314901">
    <property type="component" value="Chromosome"/>
</dbReference>
<evidence type="ECO:0000256" key="1">
    <source>
        <dbReference type="SAM" id="Phobius"/>
    </source>
</evidence>
<keyword evidence="1" id="KW-1133">Transmembrane helix</keyword>
<dbReference type="InterPro" id="IPR009476">
    <property type="entry name" value="DUF1097"/>
</dbReference>
<keyword evidence="1" id="KW-0472">Membrane</keyword>
<evidence type="ECO:0000313" key="2">
    <source>
        <dbReference type="EMBL" id="QDC40734.1"/>
    </source>
</evidence>
<name>A0AAX1EY75_9PROT</name>
<feature type="transmembrane region" description="Helical" evidence="1">
    <location>
        <begin position="89"/>
        <end position="107"/>
    </location>
</feature>
<feature type="transmembrane region" description="Helical" evidence="1">
    <location>
        <begin position="37"/>
        <end position="56"/>
    </location>
</feature>
<feature type="transmembrane region" description="Helical" evidence="1">
    <location>
        <begin position="146"/>
        <end position="168"/>
    </location>
</feature>
<evidence type="ECO:0000313" key="3">
    <source>
        <dbReference type="Proteomes" id="UP000314901"/>
    </source>
</evidence>
<feature type="transmembrane region" description="Helical" evidence="1">
    <location>
        <begin position="119"/>
        <end position="140"/>
    </location>
</feature>
<feature type="transmembrane region" description="Helical" evidence="1">
    <location>
        <begin position="12"/>
        <end position="31"/>
    </location>
</feature>
<feature type="transmembrane region" description="Helical" evidence="1">
    <location>
        <begin position="65"/>
        <end position="83"/>
    </location>
</feature>
<protein>
    <submittedName>
        <fullName evidence="2">DUF1097 domain-containing protein</fullName>
    </submittedName>
</protein>
<organism evidence="2 3">
    <name type="scientific">Candidatus Methylopumilus universalis</name>
    <dbReference type="NCBI Taxonomy" id="2588536"/>
    <lineage>
        <taxon>Bacteria</taxon>
        <taxon>Pseudomonadati</taxon>
        <taxon>Pseudomonadota</taxon>
        <taxon>Betaproteobacteria</taxon>
        <taxon>Nitrosomonadales</taxon>
        <taxon>Methylophilaceae</taxon>
        <taxon>Candidatus Methylopumilus</taxon>
    </lineage>
</organism>
<gene>
    <name evidence="2" type="ORF">FIT94_01330</name>
</gene>
<accession>A0AAX1EY75</accession>